<proteinExistence type="predicted"/>
<evidence type="ECO:0000313" key="4">
    <source>
        <dbReference type="Proteomes" id="UP000242287"/>
    </source>
</evidence>
<dbReference type="Pfam" id="PF00501">
    <property type="entry name" value="AMP-binding"/>
    <property type="match status" value="2"/>
</dbReference>
<dbReference type="EMBL" id="KZ302206">
    <property type="protein sequence ID" value="PFH46339.1"/>
    <property type="molecule type" value="Genomic_DNA"/>
</dbReference>
<gene>
    <name evidence="3" type="ORF">AMATHDRAFT_77711</name>
</gene>
<evidence type="ECO:0000259" key="2">
    <source>
        <dbReference type="Pfam" id="PF13193"/>
    </source>
</evidence>
<dbReference type="Gene3D" id="3.30.300.30">
    <property type="match status" value="1"/>
</dbReference>
<evidence type="ECO:0000313" key="3">
    <source>
        <dbReference type="EMBL" id="PFH46339.1"/>
    </source>
</evidence>
<protein>
    <recommendedName>
        <fullName evidence="5">AMP-dependent synthetase/ligase domain-containing protein</fullName>
    </recommendedName>
</protein>
<dbReference type="InterPro" id="IPR000873">
    <property type="entry name" value="AMP-dep_synth/lig_dom"/>
</dbReference>
<feature type="domain" description="AMP-dependent synthetase/ligase" evidence="1">
    <location>
        <begin position="74"/>
        <end position="301"/>
    </location>
</feature>
<dbReference type="PANTHER" id="PTHR43201:SF30">
    <property type="entry name" value="AMP-DEPENDENT SYNTHETASE_LIGASE DOMAIN-CONTAINING PROTEIN"/>
    <property type="match status" value="1"/>
</dbReference>
<dbReference type="InterPro" id="IPR045851">
    <property type="entry name" value="AMP-bd_C_sf"/>
</dbReference>
<dbReference type="InterPro" id="IPR042099">
    <property type="entry name" value="ANL_N_sf"/>
</dbReference>
<dbReference type="Gene3D" id="3.40.50.12780">
    <property type="entry name" value="N-terminal domain of ligase-like"/>
    <property type="match status" value="1"/>
</dbReference>
<dbReference type="SUPFAM" id="SSF56801">
    <property type="entry name" value="Acetyl-CoA synthetase-like"/>
    <property type="match status" value="1"/>
</dbReference>
<dbReference type="Pfam" id="PF13193">
    <property type="entry name" value="AMP-binding_C"/>
    <property type="match status" value="1"/>
</dbReference>
<dbReference type="InterPro" id="IPR020845">
    <property type="entry name" value="AMP-binding_CS"/>
</dbReference>
<sequence length="648" mass="71535">MTHIDKRLQHFTRTLLTLSSTAGPTNPPLDTRTLPEYFTSHVLHHYSQRPALICRSEKPRSHGGPPSRNMDVTRHLSWDYEEFERHIAALARGLVSMGVEKGDRVGVIMGNNSAYAVLQWACARIGAILVTINPAYRLQELVSTLNLVSVQHLFIVPRVRSSAYLYLLSSAFPSLRSPSSATAIQEPAFPSLRNLVVVDNADEHRSDIDNSQVRCATDWREIMVWREGSREGQEVQRRMDGLKSDEVINLQFTSGTTGLPKAVSLTHTNLLNNGLSIAKCMNLTEQDVLCNVPPLFHCFDEFPSLPIVLNNPNLLFPSPYPRLVLGNLAAWVNGACIVYPSPVFDPAPIVDALQYERCTALHGVPTHFYGILAEVATRKSGSGLLEGMERLRTGIAAGSPIPIDLMKRLISEMGLRELTNAYGMSDPVSFQTTYADPLDKRVETVGKVQPHVRAKVLDSEGNVVPVGVPGEICVSGYLLQKGYWNDEEQTEKVMRRDEEGRLWMYTGDEGIMDGEGYLRVVGRIKDIIIRGGENLFPVQIENALTTDEGILEAAAVAVPDEKYGEVVGAWIVRRPGAAGSALTREEVRQAVTARMNPQNAPAWVWFVGEGEEGAYGELPKTASGKVQKHVLRGWSRELAGKGVGSVRR</sequence>
<dbReference type="OrthoDB" id="10253115at2759"/>
<reference evidence="3 4" key="1">
    <citation type="submission" date="2014-02" db="EMBL/GenBank/DDBJ databases">
        <title>Transposable element dynamics among asymbiotic and ectomycorrhizal Amanita fungi.</title>
        <authorList>
            <consortium name="DOE Joint Genome Institute"/>
            <person name="Hess J."/>
            <person name="Skrede I."/>
            <person name="Wolfe B."/>
            <person name="LaButti K."/>
            <person name="Ohm R.A."/>
            <person name="Grigoriev I.V."/>
            <person name="Pringle A."/>
        </authorList>
    </citation>
    <scope>NUCLEOTIDE SEQUENCE [LARGE SCALE GENOMIC DNA]</scope>
    <source>
        <strain evidence="3 4">SKay4041</strain>
    </source>
</reference>
<dbReference type="STRING" id="703135.A0A2A9N7Y8"/>
<evidence type="ECO:0000259" key="1">
    <source>
        <dbReference type="Pfam" id="PF00501"/>
    </source>
</evidence>
<organism evidence="3 4">
    <name type="scientific">Amanita thiersii Skay4041</name>
    <dbReference type="NCBI Taxonomy" id="703135"/>
    <lineage>
        <taxon>Eukaryota</taxon>
        <taxon>Fungi</taxon>
        <taxon>Dikarya</taxon>
        <taxon>Basidiomycota</taxon>
        <taxon>Agaricomycotina</taxon>
        <taxon>Agaricomycetes</taxon>
        <taxon>Agaricomycetidae</taxon>
        <taxon>Agaricales</taxon>
        <taxon>Pluteineae</taxon>
        <taxon>Amanitaceae</taxon>
        <taxon>Amanita</taxon>
    </lineage>
</organism>
<dbReference type="Proteomes" id="UP000242287">
    <property type="component" value="Unassembled WGS sequence"/>
</dbReference>
<feature type="domain" description="AMP-dependent synthetase/ligase" evidence="1">
    <location>
        <begin position="325"/>
        <end position="484"/>
    </location>
</feature>
<dbReference type="GO" id="GO:0006631">
    <property type="term" value="P:fatty acid metabolic process"/>
    <property type="evidence" value="ECO:0007669"/>
    <property type="project" value="TreeGrafter"/>
</dbReference>
<feature type="domain" description="AMP-binding enzyme C-terminal" evidence="2">
    <location>
        <begin position="539"/>
        <end position="625"/>
    </location>
</feature>
<dbReference type="AlphaFoldDB" id="A0A2A9N7Y8"/>
<evidence type="ECO:0008006" key="5">
    <source>
        <dbReference type="Google" id="ProtNLM"/>
    </source>
</evidence>
<dbReference type="GO" id="GO:0031956">
    <property type="term" value="F:medium-chain fatty acid-CoA ligase activity"/>
    <property type="evidence" value="ECO:0007669"/>
    <property type="project" value="TreeGrafter"/>
</dbReference>
<keyword evidence="4" id="KW-1185">Reference proteome</keyword>
<dbReference type="PROSITE" id="PS00455">
    <property type="entry name" value="AMP_BINDING"/>
    <property type="match status" value="1"/>
</dbReference>
<name>A0A2A9N7Y8_9AGAR</name>
<accession>A0A2A9N7Y8</accession>
<dbReference type="InterPro" id="IPR025110">
    <property type="entry name" value="AMP-bd_C"/>
</dbReference>
<dbReference type="PANTHER" id="PTHR43201">
    <property type="entry name" value="ACYL-COA SYNTHETASE"/>
    <property type="match status" value="1"/>
</dbReference>